<reference evidence="3" key="1">
    <citation type="journal article" date="2023" name="Mol. Phylogenet. Evol.">
        <title>Genome-scale phylogeny and comparative genomics of the fungal order Sordariales.</title>
        <authorList>
            <person name="Hensen N."/>
            <person name="Bonometti L."/>
            <person name="Westerberg I."/>
            <person name="Brannstrom I.O."/>
            <person name="Guillou S."/>
            <person name="Cros-Aarteil S."/>
            <person name="Calhoun S."/>
            <person name="Haridas S."/>
            <person name="Kuo A."/>
            <person name="Mondo S."/>
            <person name="Pangilinan J."/>
            <person name="Riley R."/>
            <person name="LaButti K."/>
            <person name="Andreopoulos B."/>
            <person name="Lipzen A."/>
            <person name="Chen C."/>
            <person name="Yan M."/>
            <person name="Daum C."/>
            <person name="Ng V."/>
            <person name="Clum A."/>
            <person name="Steindorff A."/>
            <person name="Ohm R.A."/>
            <person name="Martin F."/>
            <person name="Silar P."/>
            <person name="Natvig D.O."/>
            <person name="Lalanne C."/>
            <person name="Gautier V."/>
            <person name="Ament-Velasquez S.L."/>
            <person name="Kruys A."/>
            <person name="Hutchinson M.I."/>
            <person name="Powell A.J."/>
            <person name="Barry K."/>
            <person name="Miller A.N."/>
            <person name="Grigoriev I.V."/>
            <person name="Debuchy R."/>
            <person name="Gladieux P."/>
            <person name="Hiltunen Thoren M."/>
            <person name="Johannesson H."/>
        </authorList>
    </citation>
    <scope>NUCLEOTIDE SEQUENCE</scope>
    <source>
        <strain evidence="3">CBS 626.80</strain>
    </source>
</reference>
<dbReference type="EMBL" id="MU859248">
    <property type="protein sequence ID" value="KAK3948717.1"/>
    <property type="molecule type" value="Genomic_DNA"/>
</dbReference>
<keyword evidence="2" id="KW-0812">Transmembrane</keyword>
<name>A0AAN6NRU5_9PEZI</name>
<protein>
    <submittedName>
        <fullName evidence="3">Uncharacterized protein</fullName>
    </submittedName>
</protein>
<evidence type="ECO:0000256" key="1">
    <source>
        <dbReference type="SAM" id="MobiDB-lite"/>
    </source>
</evidence>
<keyword evidence="2" id="KW-0472">Membrane</keyword>
<feature type="transmembrane region" description="Helical" evidence="2">
    <location>
        <begin position="56"/>
        <end position="77"/>
    </location>
</feature>
<evidence type="ECO:0000313" key="4">
    <source>
        <dbReference type="Proteomes" id="UP001303222"/>
    </source>
</evidence>
<proteinExistence type="predicted"/>
<comment type="caution">
    <text evidence="3">The sequence shown here is derived from an EMBL/GenBank/DDBJ whole genome shotgun (WGS) entry which is preliminary data.</text>
</comment>
<organism evidence="3 4">
    <name type="scientific">Pseudoneurospora amorphoporcata</name>
    <dbReference type="NCBI Taxonomy" id="241081"/>
    <lineage>
        <taxon>Eukaryota</taxon>
        <taxon>Fungi</taxon>
        <taxon>Dikarya</taxon>
        <taxon>Ascomycota</taxon>
        <taxon>Pezizomycotina</taxon>
        <taxon>Sordariomycetes</taxon>
        <taxon>Sordariomycetidae</taxon>
        <taxon>Sordariales</taxon>
        <taxon>Sordariaceae</taxon>
        <taxon>Pseudoneurospora</taxon>
    </lineage>
</organism>
<sequence>MFNAIVPGAVTTAIVASILAFTTMARANSTLETPKSSSGTLTDPLAQTTINETRSFFSMSLFAQIVLGLIFVINVSIGYNQFVQHDAEPLWETLGGYNLQGQPHTQKIKVFKIFIREALVNIFLGPIFTLIFSIYASLAFLYAACSSRFRSDTPALPAHHDSMNNNETSRPPISPRITTNVEASTSRSEAGLPIEANMGRTRTATGFDTHAVRDRRRH</sequence>
<dbReference type="Proteomes" id="UP001303222">
    <property type="component" value="Unassembled WGS sequence"/>
</dbReference>
<reference evidence="3" key="2">
    <citation type="submission" date="2023-06" db="EMBL/GenBank/DDBJ databases">
        <authorList>
            <consortium name="Lawrence Berkeley National Laboratory"/>
            <person name="Mondo S.J."/>
            <person name="Hensen N."/>
            <person name="Bonometti L."/>
            <person name="Westerberg I."/>
            <person name="Brannstrom I.O."/>
            <person name="Guillou S."/>
            <person name="Cros-Aarteil S."/>
            <person name="Calhoun S."/>
            <person name="Haridas S."/>
            <person name="Kuo A."/>
            <person name="Pangilinan J."/>
            <person name="Riley R."/>
            <person name="Labutti K."/>
            <person name="Andreopoulos B."/>
            <person name="Lipzen A."/>
            <person name="Chen C."/>
            <person name="Yanf M."/>
            <person name="Daum C."/>
            <person name="Ng V."/>
            <person name="Clum A."/>
            <person name="Steindorff A."/>
            <person name="Ohm R."/>
            <person name="Martin F."/>
            <person name="Silar P."/>
            <person name="Natvig D."/>
            <person name="Lalanne C."/>
            <person name="Gautier V."/>
            <person name="Ament-Velasquez S.L."/>
            <person name="Kruys A."/>
            <person name="Hutchinson M.I."/>
            <person name="Powell A.J."/>
            <person name="Barry K."/>
            <person name="Miller A.N."/>
            <person name="Grigoriev I.V."/>
            <person name="Debuchy R."/>
            <person name="Gladieux P."/>
            <person name="Thoren M.H."/>
            <person name="Johannesson H."/>
        </authorList>
    </citation>
    <scope>NUCLEOTIDE SEQUENCE</scope>
    <source>
        <strain evidence="3">CBS 626.80</strain>
    </source>
</reference>
<keyword evidence="4" id="KW-1185">Reference proteome</keyword>
<keyword evidence="2" id="KW-1133">Transmembrane helix</keyword>
<feature type="region of interest" description="Disordered" evidence="1">
    <location>
        <begin position="156"/>
        <end position="188"/>
    </location>
</feature>
<accession>A0AAN6NRU5</accession>
<dbReference type="AlphaFoldDB" id="A0AAN6NRU5"/>
<feature type="compositionally biased region" description="Polar residues" evidence="1">
    <location>
        <begin position="163"/>
        <end position="188"/>
    </location>
</feature>
<evidence type="ECO:0000256" key="2">
    <source>
        <dbReference type="SAM" id="Phobius"/>
    </source>
</evidence>
<evidence type="ECO:0000313" key="3">
    <source>
        <dbReference type="EMBL" id="KAK3948717.1"/>
    </source>
</evidence>
<feature type="transmembrane region" description="Helical" evidence="2">
    <location>
        <begin position="118"/>
        <end position="144"/>
    </location>
</feature>
<gene>
    <name evidence="3" type="ORF">QBC32DRAFT_50655</name>
</gene>